<evidence type="ECO:0000313" key="1">
    <source>
        <dbReference type="EMBL" id="PRR78469.1"/>
    </source>
</evidence>
<protein>
    <recommendedName>
        <fullName evidence="3">Phage-associated protein</fullName>
    </recommendedName>
</protein>
<evidence type="ECO:0008006" key="3">
    <source>
        <dbReference type="Google" id="ProtNLM"/>
    </source>
</evidence>
<dbReference type="Pfam" id="PF10991">
    <property type="entry name" value="Enc34_ssDNA-bd"/>
    <property type="match status" value="1"/>
</dbReference>
<evidence type="ECO:0000313" key="2">
    <source>
        <dbReference type="Proteomes" id="UP000239706"/>
    </source>
</evidence>
<dbReference type="SUPFAM" id="SSF50249">
    <property type="entry name" value="Nucleic acid-binding proteins"/>
    <property type="match status" value="1"/>
</dbReference>
<reference evidence="1 2" key="1">
    <citation type="submission" date="2018-03" db="EMBL/GenBank/DDBJ databases">
        <title>Genome sequence of Clostridium liquoris DSM 100320.</title>
        <authorList>
            <person name="Poehlein A."/>
            <person name="Daniel R."/>
        </authorList>
    </citation>
    <scope>NUCLEOTIDE SEQUENCE [LARGE SCALE GENOMIC DNA]</scope>
    <source>
        <strain evidence="1 2">DSM 100320</strain>
    </source>
</reference>
<dbReference type="InterPro" id="IPR012340">
    <property type="entry name" value="NA-bd_OB-fold"/>
</dbReference>
<sequence>MKIVTGKVRFSYANVWEPQSVNGSEPKYSVSLIIPKNDKKTLEKVNNAIEAAEKEGVSRFGSKFTSGSNFRRPLRDGDLDKPDDPAYKNSYFINVNSKIKPGIVDKNVEPILDQTEFYSGCYGRASISSFPYSINGAKGITFGLNNLQKLEDGEPLGGISRPEDDFEAIDNDFDDILG</sequence>
<dbReference type="Proteomes" id="UP000239706">
    <property type="component" value="Unassembled WGS sequence"/>
</dbReference>
<dbReference type="Gene3D" id="2.40.50.140">
    <property type="entry name" value="Nucleic acid-binding proteins"/>
    <property type="match status" value="1"/>
</dbReference>
<comment type="caution">
    <text evidence="1">The sequence shown here is derived from an EMBL/GenBank/DDBJ whole genome shotgun (WGS) entry which is preliminary data.</text>
</comment>
<name>A0A2T0B3K0_9CLOT</name>
<gene>
    <name evidence="1" type="ORF">CLLI_15530</name>
</gene>
<dbReference type="RefSeq" id="WP_106063655.1">
    <property type="nucleotide sequence ID" value="NZ_PVXO01000044.1"/>
</dbReference>
<dbReference type="InterPro" id="IPR022595">
    <property type="entry name" value="Enc34_ssDNA-bd"/>
</dbReference>
<dbReference type="OrthoDB" id="9786575at2"/>
<dbReference type="AlphaFoldDB" id="A0A2T0B3K0"/>
<keyword evidence="2" id="KW-1185">Reference proteome</keyword>
<dbReference type="EMBL" id="PVXO01000044">
    <property type="protein sequence ID" value="PRR78469.1"/>
    <property type="molecule type" value="Genomic_DNA"/>
</dbReference>
<organism evidence="1 2">
    <name type="scientific">Clostridium liquoris</name>
    <dbReference type="NCBI Taxonomy" id="1289519"/>
    <lineage>
        <taxon>Bacteria</taxon>
        <taxon>Bacillati</taxon>
        <taxon>Bacillota</taxon>
        <taxon>Clostridia</taxon>
        <taxon>Eubacteriales</taxon>
        <taxon>Clostridiaceae</taxon>
        <taxon>Clostridium</taxon>
    </lineage>
</organism>
<accession>A0A2T0B3K0</accession>
<proteinExistence type="predicted"/>